<organism evidence="2 3">
    <name type="scientific">Ciceribacter lividus</name>
    <dbReference type="NCBI Taxonomy" id="1197950"/>
    <lineage>
        <taxon>Bacteria</taxon>
        <taxon>Pseudomonadati</taxon>
        <taxon>Pseudomonadota</taxon>
        <taxon>Alphaproteobacteria</taxon>
        <taxon>Hyphomicrobiales</taxon>
        <taxon>Rhizobiaceae</taxon>
        <taxon>Ciceribacter</taxon>
    </lineage>
</organism>
<dbReference type="EMBL" id="QPIX01000005">
    <property type="protein sequence ID" value="RCW24691.1"/>
    <property type="molecule type" value="Genomic_DNA"/>
</dbReference>
<dbReference type="SUPFAM" id="SSF141371">
    <property type="entry name" value="PilZ domain-like"/>
    <property type="match status" value="1"/>
</dbReference>
<protein>
    <submittedName>
        <fullName evidence="2">PilZ domain-containing protein</fullName>
    </submittedName>
</protein>
<proteinExistence type="predicted"/>
<accession>A0A6I7HLA0</accession>
<sequence length="81" mass="8948">MNDKRAEPRLRSLKGARIVFNNGFSTMDCMARNLSPGGAKLVLQSTVGIPDSFGLNFEDGSRHNCSVRWRTATELGISFED</sequence>
<dbReference type="AlphaFoldDB" id="A0A6I7HLA0"/>
<keyword evidence="3" id="KW-1185">Reference proteome</keyword>
<dbReference type="RefSeq" id="WP_114363042.1">
    <property type="nucleotide sequence ID" value="NZ_QPIX01000005.1"/>
</dbReference>
<dbReference type="GO" id="GO:0035438">
    <property type="term" value="F:cyclic-di-GMP binding"/>
    <property type="evidence" value="ECO:0007669"/>
    <property type="project" value="InterPro"/>
</dbReference>
<dbReference type="InterPro" id="IPR009875">
    <property type="entry name" value="PilZ_domain"/>
</dbReference>
<feature type="domain" description="PilZ" evidence="1">
    <location>
        <begin position="4"/>
        <end position="80"/>
    </location>
</feature>
<name>A0A6I7HLA0_9HYPH</name>
<comment type="caution">
    <text evidence="2">The sequence shown here is derived from an EMBL/GenBank/DDBJ whole genome shotgun (WGS) entry which is preliminary data.</text>
</comment>
<evidence type="ECO:0000259" key="1">
    <source>
        <dbReference type="Pfam" id="PF07238"/>
    </source>
</evidence>
<reference evidence="2 3" key="1">
    <citation type="submission" date="2018-07" db="EMBL/GenBank/DDBJ databases">
        <title>Genomic Encyclopedia of Type Strains, Phase IV (KMG-IV): sequencing the most valuable type-strain genomes for metagenomic binning, comparative biology and taxonomic classification.</title>
        <authorList>
            <person name="Goeker M."/>
        </authorList>
    </citation>
    <scope>NUCLEOTIDE SEQUENCE [LARGE SCALE GENOMIC DNA]</scope>
    <source>
        <strain evidence="2 3">DSM 25528</strain>
    </source>
</reference>
<dbReference type="Proteomes" id="UP000252582">
    <property type="component" value="Unassembled WGS sequence"/>
</dbReference>
<evidence type="ECO:0000313" key="3">
    <source>
        <dbReference type="Proteomes" id="UP000252582"/>
    </source>
</evidence>
<evidence type="ECO:0000313" key="2">
    <source>
        <dbReference type="EMBL" id="RCW24691.1"/>
    </source>
</evidence>
<gene>
    <name evidence="2" type="ORF">DFR48_10528</name>
</gene>
<dbReference type="Pfam" id="PF07238">
    <property type="entry name" value="PilZ"/>
    <property type="match status" value="1"/>
</dbReference>